<name>A0A6A5H757_CAERE</name>
<organism evidence="2 3">
    <name type="scientific">Caenorhabditis remanei</name>
    <name type="common">Caenorhabditis vulgaris</name>
    <dbReference type="NCBI Taxonomy" id="31234"/>
    <lineage>
        <taxon>Eukaryota</taxon>
        <taxon>Metazoa</taxon>
        <taxon>Ecdysozoa</taxon>
        <taxon>Nematoda</taxon>
        <taxon>Chromadorea</taxon>
        <taxon>Rhabditida</taxon>
        <taxon>Rhabditina</taxon>
        <taxon>Rhabditomorpha</taxon>
        <taxon>Rhabditoidea</taxon>
        <taxon>Rhabditidae</taxon>
        <taxon>Peloderinae</taxon>
        <taxon>Caenorhabditis</taxon>
    </lineage>
</organism>
<accession>A0A6A5H757</accession>
<keyword evidence="1" id="KW-0812">Transmembrane</keyword>
<dbReference type="AlphaFoldDB" id="A0A6A5H757"/>
<dbReference type="EMBL" id="WUAV01000003">
    <property type="protein sequence ID" value="KAF1762945.1"/>
    <property type="molecule type" value="Genomic_DNA"/>
</dbReference>
<evidence type="ECO:0000256" key="1">
    <source>
        <dbReference type="SAM" id="Phobius"/>
    </source>
</evidence>
<dbReference type="GeneID" id="78775126"/>
<sequence length="169" mass="19448">MILLSSIFTMFSSSVTIILFGRNPNPLKYPKRPSSSFYYLSEDLDVPSYFPFLIGLSLLCISDVLTMLFFVIFILEGACSCNIKYRQWKEFLVFIMMFAVITTYTMANFIGNWYDLLVHLSCSVSISIYIIDIHVLSCNQIRVKTSVQMRNNTAKPQENHLFLGDSFIV</sequence>
<proteinExistence type="predicted"/>
<dbReference type="RefSeq" id="XP_053587867.1">
    <property type="nucleotide sequence ID" value="XM_053728290.1"/>
</dbReference>
<dbReference type="Proteomes" id="UP000483820">
    <property type="component" value="Chromosome III"/>
</dbReference>
<keyword evidence="1" id="KW-0472">Membrane</keyword>
<feature type="transmembrane region" description="Helical" evidence="1">
    <location>
        <begin position="49"/>
        <end position="79"/>
    </location>
</feature>
<gene>
    <name evidence="2" type="ORF">GCK72_011210</name>
</gene>
<feature type="transmembrane region" description="Helical" evidence="1">
    <location>
        <begin position="116"/>
        <end position="136"/>
    </location>
</feature>
<keyword evidence="1" id="KW-1133">Transmembrane helix</keyword>
<evidence type="ECO:0000313" key="2">
    <source>
        <dbReference type="EMBL" id="KAF1762945.1"/>
    </source>
</evidence>
<feature type="transmembrane region" description="Helical" evidence="1">
    <location>
        <begin position="91"/>
        <end position="110"/>
    </location>
</feature>
<evidence type="ECO:0000313" key="3">
    <source>
        <dbReference type="Proteomes" id="UP000483820"/>
    </source>
</evidence>
<protein>
    <submittedName>
        <fullName evidence="2">Uncharacterized protein</fullName>
    </submittedName>
</protein>
<dbReference type="CTD" id="78775126"/>
<reference evidence="2 3" key="1">
    <citation type="submission" date="2019-12" db="EMBL/GenBank/DDBJ databases">
        <title>Chromosome-level assembly of the Caenorhabditis remanei genome.</title>
        <authorList>
            <person name="Teterina A.A."/>
            <person name="Willis J.H."/>
            <person name="Phillips P.C."/>
        </authorList>
    </citation>
    <scope>NUCLEOTIDE SEQUENCE [LARGE SCALE GENOMIC DNA]</scope>
    <source>
        <strain evidence="2 3">PX506</strain>
        <tissue evidence="2">Whole organism</tissue>
    </source>
</reference>
<dbReference type="KEGG" id="crq:GCK72_011210"/>
<comment type="caution">
    <text evidence="2">The sequence shown here is derived from an EMBL/GenBank/DDBJ whole genome shotgun (WGS) entry which is preliminary data.</text>
</comment>